<protein>
    <recommendedName>
        <fullName evidence="1">Tetracyclin repressor-like C-terminal group 31 domain-containing protein</fullName>
    </recommendedName>
</protein>
<dbReference type="Gene3D" id="1.10.357.10">
    <property type="entry name" value="Tetracycline Repressor, domain 2"/>
    <property type="match status" value="1"/>
</dbReference>
<name>A0A0D8HJD7_9ACTN</name>
<evidence type="ECO:0000313" key="3">
    <source>
        <dbReference type="Proteomes" id="UP000032360"/>
    </source>
</evidence>
<evidence type="ECO:0000313" key="2">
    <source>
        <dbReference type="EMBL" id="KJF17201.1"/>
    </source>
</evidence>
<sequence>MEFASSVIDGRRLVIVDGAITVLGSHGSRWLTHRAVDQLLGLPEGSTSNYYRTRQALEAAIFVRVCEVDIISIRMVHEKASLYPSDGQGAMAIFRDLLSLTSTTQEGILRQRARLEVFLAATNRPNLFELVNIHRREMREALGKVLEAVGLPLSASKLLALEAFTQGLIVDACLHHPKPEPLVLDEALSCYGEFFGAL</sequence>
<dbReference type="AlphaFoldDB" id="A0A0D8HJD7"/>
<dbReference type="RefSeq" id="WP_052605568.1">
    <property type="nucleotide sequence ID" value="NZ_JXYS01000061.1"/>
</dbReference>
<accession>A0A0D8HJD7</accession>
<dbReference type="InterPro" id="IPR041583">
    <property type="entry name" value="TetR_C_31"/>
</dbReference>
<gene>
    <name evidence="2" type="ORF">AXFE_19140</name>
</gene>
<evidence type="ECO:0000259" key="1">
    <source>
        <dbReference type="Pfam" id="PF17940"/>
    </source>
</evidence>
<dbReference type="SUPFAM" id="SSF46689">
    <property type="entry name" value="Homeodomain-like"/>
    <property type="match status" value="1"/>
</dbReference>
<comment type="caution">
    <text evidence="2">The sequence shown here is derived from an EMBL/GenBank/DDBJ whole genome shotgun (WGS) entry which is preliminary data.</text>
</comment>
<dbReference type="STRING" id="1280514.AXFE_19140"/>
<reference evidence="2 3" key="1">
    <citation type="submission" date="2015-01" db="EMBL/GenBank/DDBJ databases">
        <title>Draft genome of the acidophilic iron oxidizer Acidithrix ferrooxidans strain Py-F3.</title>
        <authorList>
            <person name="Poehlein A."/>
            <person name="Eisen S."/>
            <person name="Schloemann M."/>
            <person name="Johnson B.D."/>
            <person name="Daniel R."/>
            <person name="Muehling M."/>
        </authorList>
    </citation>
    <scope>NUCLEOTIDE SEQUENCE [LARGE SCALE GENOMIC DNA]</scope>
    <source>
        <strain evidence="2 3">Py-F3</strain>
    </source>
</reference>
<dbReference type="OrthoDB" id="7506349at2"/>
<proteinExistence type="predicted"/>
<dbReference type="EMBL" id="JXYS01000061">
    <property type="protein sequence ID" value="KJF17201.1"/>
    <property type="molecule type" value="Genomic_DNA"/>
</dbReference>
<dbReference type="Proteomes" id="UP000032360">
    <property type="component" value="Unassembled WGS sequence"/>
</dbReference>
<dbReference type="InterPro" id="IPR009057">
    <property type="entry name" value="Homeodomain-like_sf"/>
</dbReference>
<feature type="domain" description="Tetracyclin repressor-like C-terminal group 31" evidence="1">
    <location>
        <begin position="96"/>
        <end position="183"/>
    </location>
</feature>
<dbReference type="Pfam" id="PF17940">
    <property type="entry name" value="TetR_C_31"/>
    <property type="match status" value="1"/>
</dbReference>
<organism evidence="2 3">
    <name type="scientific">Acidithrix ferrooxidans</name>
    <dbReference type="NCBI Taxonomy" id="1280514"/>
    <lineage>
        <taxon>Bacteria</taxon>
        <taxon>Bacillati</taxon>
        <taxon>Actinomycetota</taxon>
        <taxon>Acidimicrobiia</taxon>
        <taxon>Acidimicrobiales</taxon>
        <taxon>Acidimicrobiaceae</taxon>
        <taxon>Acidithrix</taxon>
    </lineage>
</organism>
<keyword evidence="3" id="KW-1185">Reference proteome</keyword>